<dbReference type="SUPFAM" id="SSF48371">
    <property type="entry name" value="ARM repeat"/>
    <property type="match status" value="1"/>
</dbReference>
<dbReference type="Proteomes" id="UP000633365">
    <property type="component" value="Unassembled WGS sequence"/>
</dbReference>
<dbReference type="InterPro" id="IPR016024">
    <property type="entry name" value="ARM-type_fold"/>
</dbReference>
<dbReference type="Pfam" id="PF05017">
    <property type="entry name" value="TMP"/>
    <property type="match status" value="2"/>
</dbReference>
<dbReference type="EMBL" id="JAEQMG010000145">
    <property type="protein sequence ID" value="MBK6089630.1"/>
    <property type="molecule type" value="Genomic_DNA"/>
</dbReference>
<dbReference type="AlphaFoldDB" id="A0A934WTF8"/>
<protein>
    <recommendedName>
        <fullName evidence="4">Phage-related protein</fullName>
    </recommendedName>
</protein>
<gene>
    <name evidence="2" type="ORF">JKK62_13440</name>
</gene>
<evidence type="ECO:0000256" key="1">
    <source>
        <dbReference type="SAM" id="MobiDB-lite"/>
    </source>
</evidence>
<reference evidence="2" key="1">
    <citation type="submission" date="2021-01" db="EMBL/GenBank/DDBJ databases">
        <title>Genome public.</title>
        <authorList>
            <person name="Liu C."/>
            <person name="Sun Q."/>
        </authorList>
    </citation>
    <scope>NUCLEOTIDE SEQUENCE</scope>
    <source>
        <strain evidence="2">M6</strain>
    </source>
</reference>
<dbReference type="InterPro" id="IPR007713">
    <property type="entry name" value="TMP_rpt"/>
</dbReference>
<dbReference type="RefSeq" id="WP_201428338.1">
    <property type="nucleotide sequence ID" value="NZ_JAEQMG010000145.1"/>
</dbReference>
<evidence type="ECO:0000313" key="2">
    <source>
        <dbReference type="EMBL" id="MBK6089630.1"/>
    </source>
</evidence>
<comment type="caution">
    <text evidence="2">The sequence shown here is derived from an EMBL/GenBank/DDBJ whole genome shotgun (WGS) entry which is preliminary data.</text>
</comment>
<evidence type="ECO:0000313" key="3">
    <source>
        <dbReference type="Proteomes" id="UP000633365"/>
    </source>
</evidence>
<evidence type="ECO:0008006" key="4">
    <source>
        <dbReference type="Google" id="ProtNLM"/>
    </source>
</evidence>
<proteinExistence type="predicted"/>
<organism evidence="2 3">
    <name type="scientific">Ruminococcus difficilis</name>
    <dbReference type="NCBI Taxonomy" id="2763069"/>
    <lineage>
        <taxon>Bacteria</taxon>
        <taxon>Bacillati</taxon>
        <taxon>Bacillota</taxon>
        <taxon>Clostridia</taxon>
        <taxon>Eubacteriales</taxon>
        <taxon>Oscillospiraceae</taxon>
        <taxon>Ruminococcus</taxon>
    </lineage>
</organism>
<name>A0A934WTF8_9FIRM</name>
<accession>A0A934WTF8</accession>
<feature type="compositionally biased region" description="Low complexity" evidence="1">
    <location>
        <begin position="348"/>
        <end position="361"/>
    </location>
</feature>
<keyword evidence="3" id="KW-1185">Reference proteome</keyword>
<sequence>MSEIGKIKIGLELDKRNFNREVSRVPSEANAVGSKISGAFNKIGKTVAAAFSVKAVVSFTKAAVKSAAEVQAANSQFEQTFGSLSDSATAAMEKVANESGIIKSRLQGVGTSIYAFAKTTGMDSSNALKMMQEALQVTADSAAYYDRSLEDTAESLKSFLKGNYANDAALGLSCTETTRNTAANKLYGKSFKDLSEAQKQLTLLQMVKDANAASGALGQAARESDGLENVLGNLKEAWKQFIAVIGKPILTAAVTVIQKITAGLAALTEAAKSAFSSLGDLFGWKTADDTTSAVQSTSDAITTATDNQEDLTKEVKNTNEEVKRGVASFDKLNVISDSSSESDDDSSDTASSAGDSGSSGISALTSQANSAADSISDKFKNTFKDFYEKSGFKNFVDKVQAGINKVNWSAIGDNCKSIFNSLKPIAKAAFEQMQNVGQSAFGAIGSAVGACIQIAGKSFQTFTGGVDKWLKRDKNKIIDYINTIGNNFTRGFNGLGRAFDNIGDIVGDSIDRMRPRMEESIANLLSGFTDFYGGIGTVVSGIFAVASESLADWLEKDSETIGLFLDNLQTIGADVMDFFGQVFGDIGSTLSSWWNGDGEGIFRKICDAMNNVGTTFMNLWNEWIMPIWNFIKGIFTDAWNNCLSPIFQKIVNFIGKIGEFIATFWTNYLSPIVNWIIEYVGPILSSTFQAIGRVFSTVFSVIGGVIGGILDALGGLIEFLTGVFSGDWEKAWSGIKNFFKGIWDGMWAILKSVVNLIIDGINLLWTGIYNVVRGIVDAIGGVAGAIGKLFGQDWEFKMPAEPPLIPKLAKGGIVTAPTLALVGDNAGAGNGDPEVVSPLSKLQNMMNAGNQYDTTLLQSILDYLKRLYEQFVIYTKNGGNTYQFVATLNGKTLFEEFVEQVRLYKIRHGSLPW</sequence>
<feature type="region of interest" description="Disordered" evidence="1">
    <location>
        <begin position="336"/>
        <end position="361"/>
    </location>
</feature>